<dbReference type="Proteomes" id="UP000199256">
    <property type="component" value="Unassembled WGS sequence"/>
</dbReference>
<dbReference type="AlphaFoldDB" id="A0A1H7FDT6"/>
<feature type="compositionally biased region" description="Basic residues" evidence="1">
    <location>
        <begin position="211"/>
        <end position="223"/>
    </location>
</feature>
<sequence>MLLRRAYSRPRAAPTRLHSSLGAPPPERKPQRVRSASGVGFWRRVFAAWMRRSSLQGRIHGVPPQEMHPGGRPWARRKAQAPWRQTLGILQSPGTLEADPRHTAKPRHPGGGPWAYCKALAHGRKALGHGTKPRHTGGIRTIRGRGPLLQGSGRWQGWIPVGPEGPAGGQQPHRCYDAFLSSARPQHHETPPPHKPYPAISPQMGTDSRHLRPSYKRSSNHKR</sequence>
<name>A0A1H7FDT6_9GAMM</name>
<reference evidence="3" key="1">
    <citation type="submission" date="2016-10" db="EMBL/GenBank/DDBJ databases">
        <authorList>
            <person name="Varghese N."/>
            <person name="Submissions S."/>
        </authorList>
    </citation>
    <scope>NUCLEOTIDE SEQUENCE [LARGE SCALE GENOMIC DNA]</scope>
    <source>
        <strain evidence="3">DSM 241</strain>
    </source>
</reference>
<keyword evidence="3" id="KW-1185">Reference proteome</keyword>
<gene>
    <name evidence="2" type="ORF">SAMN05444515_101194</name>
</gene>
<dbReference type="EMBL" id="FOAA01000001">
    <property type="protein sequence ID" value="SEK23904.1"/>
    <property type="molecule type" value="Genomic_DNA"/>
</dbReference>
<evidence type="ECO:0000256" key="1">
    <source>
        <dbReference type="SAM" id="MobiDB-lite"/>
    </source>
</evidence>
<proteinExistence type="predicted"/>
<evidence type="ECO:0000313" key="2">
    <source>
        <dbReference type="EMBL" id="SEK23904.1"/>
    </source>
</evidence>
<feature type="region of interest" description="Disordered" evidence="1">
    <location>
        <begin position="1"/>
        <end position="36"/>
    </location>
</feature>
<organism evidence="2 3">
    <name type="scientific">Ectothiorhodospira marina</name>
    <dbReference type="NCBI Taxonomy" id="1396821"/>
    <lineage>
        <taxon>Bacteria</taxon>
        <taxon>Pseudomonadati</taxon>
        <taxon>Pseudomonadota</taxon>
        <taxon>Gammaproteobacteria</taxon>
        <taxon>Chromatiales</taxon>
        <taxon>Ectothiorhodospiraceae</taxon>
        <taxon>Ectothiorhodospira</taxon>
    </lineage>
</organism>
<evidence type="ECO:0000313" key="3">
    <source>
        <dbReference type="Proteomes" id="UP000199256"/>
    </source>
</evidence>
<dbReference type="STRING" id="1396821.SAMN05444515_101194"/>
<feature type="region of interest" description="Disordered" evidence="1">
    <location>
        <begin position="93"/>
        <end position="112"/>
    </location>
</feature>
<feature type="region of interest" description="Disordered" evidence="1">
    <location>
        <begin position="127"/>
        <end position="150"/>
    </location>
</feature>
<accession>A0A1H7FDT6</accession>
<feature type="compositionally biased region" description="Basic residues" evidence="1">
    <location>
        <begin position="127"/>
        <end position="137"/>
    </location>
</feature>
<feature type="region of interest" description="Disordered" evidence="1">
    <location>
        <begin position="60"/>
        <end position="80"/>
    </location>
</feature>
<feature type="region of interest" description="Disordered" evidence="1">
    <location>
        <begin position="184"/>
        <end position="223"/>
    </location>
</feature>
<protein>
    <submittedName>
        <fullName evidence="2">Uncharacterized protein</fullName>
    </submittedName>
</protein>